<dbReference type="Proteomes" id="UP001652740">
    <property type="component" value="Unplaced"/>
</dbReference>
<protein>
    <submittedName>
        <fullName evidence="8">Facilitated trehalose transporter Tret1-like</fullName>
    </submittedName>
</protein>
<gene>
    <name evidence="8" type="primary">LOC113518979</name>
</gene>
<comment type="subcellular location">
    <subcellularLocation>
        <location evidence="1">Membrane</location>
        <topology evidence="1">Multi-pass membrane protein</topology>
    </subcellularLocation>
</comment>
<evidence type="ECO:0000313" key="7">
    <source>
        <dbReference type="Proteomes" id="UP001652740"/>
    </source>
</evidence>
<dbReference type="PANTHER" id="PTHR48021">
    <property type="match status" value="1"/>
</dbReference>
<evidence type="ECO:0000256" key="2">
    <source>
        <dbReference type="ARBA" id="ARBA00022692"/>
    </source>
</evidence>
<dbReference type="GeneID" id="113518979"/>
<feature type="transmembrane region" description="Helical" evidence="5">
    <location>
        <begin position="31"/>
        <end position="54"/>
    </location>
</feature>
<dbReference type="Gene3D" id="1.20.1250.20">
    <property type="entry name" value="MFS general substrate transporter like domains"/>
    <property type="match status" value="1"/>
</dbReference>
<dbReference type="Pfam" id="PF00083">
    <property type="entry name" value="Sugar_tr"/>
    <property type="match status" value="1"/>
</dbReference>
<dbReference type="InterPro" id="IPR050549">
    <property type="entry name" value="MFS_Trehalose_Transporter"/>
</dbReference>
<feature type="transmembrane region" description="Helical" evidence="5">
    <location>
        <begin position="74"/>
        <end position="96"/>
    </location>
</feature>
<keyword evidence="2 5" id="KW-0812">Transmembrane</keyword>
<sequence length="334" mass="37779">MDNCKYEDIRIPEIVKSSNKHSWRPILRQSLIGSGVLAYPFMYGLSFGSPTVLIHQLRREANSTAAVSDEMESWLSSCMIYSSIPAAIILTILADAIGRKRTCLVLSLTSLSGYLLFYLTNNLKDLLISQSIQGVLAAAHITTSAMALTEYLSPQYRGVFLNIKGVSLFWGVWVSNAMGTFLHWKTISLLGSACAFYTILSVLIWPESPYWLSEKGRYDECAKSHRWLKGSSLDAEKELQNLIAYKANNKSDVNSWKQLLSSFKMMSQKEVYKPMFLCILLMALQQFSVYKYLPETKDKTLVEIAETFRELPKTDTLMVPLNDNNKILEKSEVS</sequence>
<evidence type="ECO:0000256" key="3">
    <source>
        <dbReference type="ARBA" id="ARBA00022989"/>
    </source>
</evidence>
<proteinExistence type="predicted"/>
<evidence type="ECO:0000259" key="6">
    <source>
        <dbReference type="PROSITE" id="PS50850"/>
    </source>
</evidence>
<dbReference type="InterPro" id="IPR036259">
    <property type="entry name" value="MFS_trans_sf"/>
</dbReference>
<dbReference type="SUPFAM" id="SSF103473">
    <property type="entry name" value="MFS general substrate transporter"/>
    <property type="match status" value="1"/>
</dbReference>
<dbReference type="InterPro" id="IPR020846">
    <property type="entry name" value="MFS_dom"/>
</dbReference>
<feature type="transmembrane region" description="Helical" evidence="5">
    <location>
        <begin position="159"/>
        <end position="181"/>
    </location>
</feature>
<evidence type="ECO:0000256" key="1">
    <source>
        <dbReference type="ARBA" id="ARBA00004141"/>
    </source>
</evidence>
<keyword evidence="3 5" id="KW-1133">Transmembrane helix</keyword>
<feature type="transmembrane region" description="Helical" evidence="5">
    <location>
        <begin position="132"/>
        <end position="152"/>
    </location>
</feature>
<keyword evidence="7" id="KW-1185">Reference proteome</keyword>
<dbReference type="PROSITE" id="PS50850">
    <property type="entry name" value="MFS"/>
    <property type="match status" value="1"/>
</dbReference>
<keyword evidence="4 5" id="KW-0472">Membrane</keyword>
<dbReference type="InterPro" id="IPR005828">
    <property type="entry name" value="MFS_sugar_transport-like"/>
</dbReference>
<organism evidence="7 8">
    <name type="scientific">Galleria mellonella</name>
    <name type="common">Greater wax moth</name>
    <dbReference type="NCBI Taxonomy" id="7137"/>
    <lineage>
        <taxon>Eukaryota</taxon>
        <taxon>Metazoa</taxon>
        <taxon>Ecdysozoa</taxon>
        <taxon>Arthropoda</taxon>
        <taxon>Hexapoda</taxon>
        <taxon>Insecta</taxon>
        <taxon>Pterygota</taxon>
        <taxon>Neoptera</taxon>
        <taxon>Endopterygota</taxon>
        <taxon>Lepidoptera</taxon>
        <taxon>Glossata</taxon>
        <taxon>Ditrysia</taxon>
        <taxon>Pyraloidea</taxon>
        <taxon>Pyralidae</taxon>
        <taxon>Galleriinae</taxon>
        <taxon>Galleria</taxon>
    </lineage>
</organism>
<evidence type="ECO:0000313" key="8">
    <source>
        <dbReference type="RefSeq" id="XP_052754452.1"/>
    </source>
</evidence>
<feature type="transmembrane region" description="Helical" evidence="5">
    <location>
        <begin position="187"/>
        <end position="205"/>
    </location>
</feature>
<reference evidence="8" key="1">
    <citation type="submission" date="2025-08" db="UniProtKB">
        <authorList>
            <consortium name="RefSeq"/>
        </authorList>
    </citation>
    <scope>IDENTIFICATION</scope>
    <source>
        <tissue evidence="8">Whole larvae</tissue>
    </source>
</reference>
<accession>A0ABM3MSW9</accession>
<feature type="domain" description="Major facilitator superfamily (MFS) profile" evidence="6">
    <location>
        <begin position="32"/>
        <end position="334"/>
    </location>
</feature>
<feature type="transmembrane region" description="Helical" evidence="5">
    <location>
        <begin position="103"/>
        <end position="120"/>
    </location>
</feature>
<name>A0ABM3MSW9_GALME</name>
<evidence type="ECO:0000256" key="4">
    <source>
        <dbReference type="ARBA" id="ARBA00023136"/>
    </source>
</evidence>
<evidence type="ECO:0000256" key="5">
    <source>
        <dbReference type="SAM" id="Phobius"/>
    </source>
</evidence>
<dbReference type="RefSeq" id="XP_052754452.1">
    <property type="nucleotide sequence ID" value="XM_052898492.1"/>
</dbReference>
<dbReference type="PANTHER" id="PTHR48021:SF1">
    <property type="entry name" value="GH07001P-RELATED"/>
    <property type="match status" value="1"/>
</dbReference>